<dbReference type="RefSeq" id="WP_146158504.1">
    <property type="nucleotide sequence ID" value="NZ_PVNL01000135.1"/>
</dbReference>
<organism evidence="2 3">
    <name type="scientific">Enhygromyxa salina</name>
    <dbReference type="NCBI Taxonomy" id="215803"/>
    <lineage>
        <taxon>Bacteria</taxon>
        <taxon>Pseudomonadati</taxon>
        <taxon>Myxococcota</taxon>
        <taxon>Polyangia</taxon>
        <taxon>Nannocystales</taxon>
        <taxon>Nannocystaceae</taxon>
        <taxon>Enhygromyxa</taxon>
    </lineage>
</organism>
<name>A0A2S9XTX6_9BACT</name>
<evidence type="ECO:0000256" key="1">
    <source>
        <dbReference type="SAM" id="SignalP"/>
    </source>
</evidence>
<dbReference type="PROSITE" id="PS51257">
    <property type="entry name" value="PROKAR_LIPOPROTEIN"/>
    <property type="match status" value="1"/>
</dbReference>
<reference evidence="2 3" key="1">
    <citation type="submission" date="2018-03" db="EMBL/GenBank/DDBJ databases">
        <title>Draft Genome Sequences of the Obligatory Marine Myxobacteria Enhygromyxa salina SWB007.</title>
        <authorList>
            <person name="Poehlein A."/>
            <person name="Moghaddam J.A."/>
            <person name="Harms H."/>
            <person name="Alanjari M."/>
            <person name="Koenig G.M."/>
            <person name="Daniel R."/>
            <person name="Schaeberle T.F."/>
        </authorList>
    </citation>
    <scope>NUCLEOTIDE SEQUENCE [LARGE SCALE GENOMIC DNA]</scope>
    <source>
        <strain evidence="2 3">SWB007</strain>
    </source>
</reference>
<dbReference type="Proteomes" id="UP000238823">
    <property type="component" value="Unassembled WGS sequence"/>
</dbReference>
<evidence type="ECO:0000313" key="3">
    <source>
        <dbReference type="Proteomes" id="UP000238823"/>
    </source>
</evidence>
<keyword evidence="1" id="KW-0732">Signal</keyword>
<comment type="caution">
    <text evidence="2">The sequence shown here is derived from an EMBL/GenBank/DDBJ whole genome shotgun (WGS) entry which is preliminary data.</text>
</comment>
<feature type="chain" id="PRO_5015426323" description="Lipoprotein" evidence="1">
    <location>
        <begin position="20"/>
        <end position="264"/>
    </location>
</feature>
<evidence type="ECO:0008006" key="4">
    <source>
        <dbReference type="Google" id="ProtNLM"/>
    </source>
</evidence>
<evidence type="ECO:0000313" key="2">
    <source>
        <dbReference type="EMBL" id="PRP96180.1"/>
    </source>
</evidence>
<feature type="signal peptide" evidence="1">
    <location>
        <begin position="1"/>
        <end position="19"/>
    </location>
</feature>
<dbReference type="EMBL" id="PVNL01000135">
    <property type="protein sequence ID" value="PRP96180.1"/>
    <property type="molecule type" value="Genomic_DNA"/>
</dbReference>
<sequence>MSRAPLASLLVLPLVFACAPPPPPVTPEPIPEPVTKIPAEASPGLQPASESAPGIATILEERALLLEAFGVPALEDLTIAPDNYEVRVFYRRPERRLALRLWTEAGALRGAAWVWWTAAPESDNSHYVHMEIDDWVDCPEAVRAGESDVEGCRVHFPAGHTWDTALANFEAHELWTLRGVSELGSDPSDPDFYEVLLVELRDSARLRRYYHRDCEEQGSREADVALALTQALWDVFAPAEWDYERDWSYGEDGELIKARRPLPD</sequence>
<gene>
    <name evidence="2" type="ORF">ENSA7_69940</name>
</gene>
<dbReference type="AlphaFoldDB" id="A0A2S9XTX6"/>
<proteinExistence type="predicted"/>
<protein>
    <recommendedName>
        <fullName evidence="4">Lipoprotein</fullName>
    </recommendedName>
</protein>
<accession>A0A2S9XTX6</accession>